<dbReference type="InterPro" id="IPR003959">
    <property type="entry name" value="ATPase_AAA_core"/>
</dbReference>
<dbReference type="Pfam" id="PF10431">
    <property type="entry name" value="ClpB_D2-small"/>
    <property type="match status" value="1"/>
</dbReference>
<evidence type="ECO:0000313" key="7">
    <source>
        <dbReference type="EMBL" id="MCC2254348.1"/>
    </source>
</evidence>
<keyword evidence="2 7" id="KW-0067">ATP-binding</keyword>
<keyword evidence="1" id="KW-0547">Nucleotide-binding</keyword>
<accession>A0ABS8FWL0</accession>
<protein>
    <submittedName>
        <fullName evidence="7">ATP-dependent Clp protease ATP-binding subunit ClpX</fullName>
    </submittedName>
</protein>
<reference evidence="7 8" key="1">
    <citation type="submission" date="2021-10" db="EMBL/GenBank/DDBJ databases">
        <title>Anaerobic single-cell dispensing facilitates the cultivation of human gut bacteria.</title>
        <authorList>
            <person name="Afrizal A."/>
        </authorList>
    </citation>
    <scope>NUCLEOTIDE SEQUENCE [LARGE SCALE GENOMIC DNA]</scope>
    <source>
        <strain evidence="7 8">CLA-AA-H200</strain>
    </source>
</reference>
<proteinExistence type="predicted"/>
<dbReference type="SUPFAM" id="SSF52540">
    <property type="entry name" value="P-loop containing nucleoside triphosphate hydrolases"/>
    <property type="match status" value="1"/>
</dbReference>
<dbReference type="GO" id="GO:0006508">
    <property type="term" value="P:proteolysis"/>
    <property type="evidence" value="ECO:0007669"/>
    <property type="project" value="UniProtKB-KW"/>
</dbReference>
<dbReference type="InterPro" id="IPR027417">
    <property type="entry name" value="P-loop_NTPase"/>
</dbReference>
<keyword evidence="7" id="KW-0645">Protease</keyword>
<dbReference type="NCBIfam" id="NF003745">
    <property type="entry name" value="PRK05342.1"/>
    <property type="match status" value="1"/>
</dbReference>
<gene>
    <name evidence="7" type="primary">clpX</name>
    <name evidence="7" type="ORF">LKD70_07905</name>
</gene>
<feature type="compositionally biased region" description="Basic and acidic residues" evidence="4">
    <location>
        <begin position="15"/>
        <end position="43"/>
    </location>
</feature>
<evidence type="ECO:0000256" key="4">
    <source>
        <dbReference type="SAM" id="MobiDB-lite"/>
    </source>
</evidence>
<dbReference type="InterPro" id="IPR019489">
    <property type="entry name" value="Clp_ATPase_C"/>
</dbReference>
<feature type="domain" description="Clp ATPase C-terminal" evidence="6">
    <location>
        <begin position="387"/>
        <end position="481"/>
    </location>
</feature>
<name>A0ABS8FWL0_9FIRM</name>
<organism evidence="7 8">
    <name type="scientific">Ruminococcus turbiniformis</name>
    <dbReference type="NCBI Taxonomy" id="2881258"/>
    <lineage>
        <taxon>Bacteria</taxon>
        <taxon>Bacillati</taxon>
        <taxon>Bacillota</taxon>
        <taxon>Clostridia</taxon>
        <taxon>Eubacteriales</taxon>
        <taxon>Oscillospiraceae</taxon>
        <taxon>Ruminococcus</taxon>
    </lineage>
</organism>
<evidence type="ECO:0000256" key="2">
    <source>
        <dbReference type="ARBA" id="ARBA00022840"/>
    </source>
</evidence>
<evidence type="ECO:0000313" key="8">
    <source>
        <dbReference type="Proteomes" id="UP001198151"/>
    </source>
</evidence>
<keyword evidence="7" id="KW-0378">Hydrolase</keyword>
<dbReference type="GO" id="GO:0005524">
    <property type="term" value="F:ATP binding"/>
    <property type="evidence" value="ECO:0007669"/>
    <property type="project" value="UniProtKB-KW"/>
</dbReference>
<feature type="domain" description="AAA+ ATPase" evidence="5">
    <location>
        <begin position="185"/>
        <end position="345"/>
    </location>
</feature>
<dbReference type="GO" id="GO:0008233">
    <property type="term" value="F:peptidase activity"/>
    <property type="evidence" value="ECO:0007669"/>
    <property type="project" value="UniProtKB-KW"/>
</dbReference>
<keyword evidence="8" id="KW-1185">Reference proteome</keyword>
<evidence type="ECO:0000256" key="1">
    <source>
        <dbReference type="ARBA" id="ARBA00022741"/>
    </source>
</evidence>
<dbReference type="Gene3D" id="3.40.50.300">
    <property type="entry name" value="P-loop containing nucleotide triphosphate hydrolases"/>
    <property type="match status" value="1"/>
</dbReference>
<feature type="region of interest" description="Disordered" evidence="4">
    <location>
        <begin position="1"/>
        <end position="43"/>
    </location>
</feature>
<dbReference type="InterPro" id="IPR050052">
    <property type="entry name" value="ATP-dep_Clp_protease_ClpX"/>
</dbReference>
<dbReference type="Proteomes" id="UP001198151">
    <property type="component" value="Unassembled WGS sequence"/>
</dbReference>
<comment type="caution">
    <text evidence="7">The sequence shown here is derived from an EMBL/GenBank/DDBJ whole genome shotgun (WGS) entry which is preliminary data.</text>
</comment>
<dbReference type="PANTHER" id="PTHR48102:SF7">
    <property type="entry name" value="ATP-DEPENDENT CLP PROTEASE ATP-BINDING SUBUNIT CLPX-LIKE, MITOCHONDRIAL"/>
    <property type="match status" value="1"/>
</dbReference>
<dbReference type="Gene3D" id="1.10.8.60">
    <property type="match status" value="1"/>
</dbReference>
<dbReference type="InterPro" id="IPR004487">
    <property type="entry name" value="Clp_protease_ATP-bd_su_ClpX"/>
</dbReference>
<evidence type="ECO:0000259" key="5">
    <source>
        <dbReference type="SMART" id="SM00382"/>
    </source>
</evidence>
<dbReference type="PANTHER" id="PTHR48102">
    <property type="entry name" value="ATP-DEPENDENT CLP PROTEASE ATP-BINDING SUBUNIT CLPX-LIKE, MITOCHONDRIAL-RELATED"/>
    <property type="match status" value="1"/>
</dbReference>
<dbReference type="NCBIfam" id="TIGR00382">
    <property type="entry name" value="clpX"/>
    <property type="match status" value="1"/>
</dbReference>
<dbReference type="CDD" id="cd19497">
    <property type="entry name" value="RecA-like_ClpX"/>
    <property type="match status" value="1"/>
</dbReference>
<dbReference type="Pfam" id="PF07724">
    <property type="entry name" value="AAA_2"/>
    <property type="match status" value="1"/>
</dbReference>
<evidence type="ECO:0000259" key="6">
    <source>
        <dbReference type="SMART" id="SM01086"/>
    </source>
</evidence>
<sequence>MSDHDFILVDEEDRENTREEGEKASDRGDKKNVVPADGKKEKDREDDGYEKICFICHRPESVTGKMIDLPNNITVCPDCMQRSFDAMTNGSVDLNRLMNMPGVQFFNMSDLENMQPRQQKIKKKKEKPKEFHQLDIKEIPAPHKIKARLDEYVVGQEYAKKAMSVAVYNHYKRVATGTMDDIEIEKSNMLMIGPTGSGKTYLVKTLAKLLDVPLAITDATSLTEAGYIGDDIESVVSKLLAAADNDVERAEQGIIFIDEIDKIAKKHNSNQRDVSGESVQQGMLKLLEGSEVEVPVGANSKNAMVPLTTVNTKNILFICGGAFPDLENIIRERLQKKTSMGFNAELKDKYRDDKDLLSKVTVEDLRKFGMIPEFLGRLPIIFTLKGLDKDMLVKILKEPKNAILKQYQKLLALDEVKLDFDDGALEAIAEKAMEKDTGARALRAIIEEFMLDIMYEIPKDDSIGEVTITRAYIEGTGGPVIRLRGQEMPLLG</sequence>
<dbReference type="RefSeq" id="WP_227707486.1">
    <property type="nucleotide sequence ID" value="NZ_JAJEQX010000011.1"/>
</dbReference>
<dbReference type="InterPro" id="IPR003593">
    <property type="entry name" value="AAA+_ATPase"/>
</dbReference>
<dbReference type="EMBL" id="JAJEQX010000011">
    <property type="protein sequence ID" value="MCC2254348.1"/>
    <property type="molecule type" value="Genomic_DNA"/>
</dbReference>
<keyword evidence="3" id="KW-0143">Chaperone</keyword>
<evidence type="ECO:0000256" key="3">
    <source>
        <dbReference type="ARBA" id="ARBA00023186"/>
    </source>
</evidence>
<dbReference type="SMART" id="SM01086">
    <property type="entry name" value="ClpB_D2-small"/>
    <property type="match status" value="1"/>
</dbReference>
<dbReference type="SMART" id="SM00382">
    <property type="entry name" value="AAA"/>
    <property type="match status" value="1"/>
</dbReference>